<dbReference type="CDD" id="cd06170">
    <property type="entry name" value="LuxR_C_like"/>
    <property type="match status" value="1"/>
</dbReference>
<dbReference type="PANTHER" id="PTHR43214:SF24">
    <property type="entry name" value="TRANSCRIPTIONAL REGULATORY PROTEIN NARL-RELATED"/>
    <property type="match status" value="1"/>
</dbReference>
<dbReference type="PROSITE" id="PS50110">
    <property type="entry name" value="RESPONSE_REGULATORY"/>
    <property type="match status" value="1"/>
</dbReference>
<evidence type="ECO:0000256" key="2">
    <source>
        <dbReference type="ARBA" id="ARBA00023015"/>
    </source>
</evidence>
<dbReference type="SMART" id="SM00421">
    <property type="entry name" value="HTH_LUXR"/>
    <property type="match status" value="1"/>
</dbReference>
<keyword evidence="3" id="KW-0238">DNA-binding</keyword>
<dbReference type="RefSeq" id="WP_308714874.1">
    <property type="nucleotide sequence ID" value="NZ_JAVHUY010000023.1"/>
</dbReference>
<evidence type="ECO:0000256" key="3">
    <source>
        <dbReference type="ARBA" id="ARBA00023125"/>
    </source>
</evidence>
<dbReference type="InterPro" id="IPR039420">
    <property type="entry name" value="WalR-like"/>
</dbReference>
<dbReference type="Pfam" id="PF00072">
    <property type="entry name" value="Response_reg"/>
    <property type="match status" value="1"/>
</dbReference>
<comment type="caution">
    <text evidence="8">The sequence shown here is derived from an EMBL/GenBank/DDBJ whole genome shotgun (WGS) entry which is preliminary data.</text>
</comment>
<dbReference type="SUPFAM" id="SSF52172">
    <property type="entry name" value="CheY-like"/>
    <property type="match status" value="1"/>
</dbReference>
<sequence length="219" mass="23387">MRVVIADDSVLLREGIAGLLRDAGIDVVATVSTAPALLTAVTNHSPDAAVIDIRMPPTHTDEGLRAARAIRAAQPTVAILLLSQWVYAGHALDLLTATSAGLGYLLKDRIADLDDFLDALHRVANGGSAIDPEVIASLVGVTRPHGPLATLTDRERDVLSRMAEGRSNAAIAKQLFLGRKTIETHVNNIFTKLGLEPASDDNRRVLAVVTWLRTNQPTT</sequence>
<dbReference type="Pfam" id="PF00196">
    <property type="entry name" value="GerE"/>
    <property type="match status" value="1"/>
</dbReference>
<dbReference type="PRINTS" id="PR00038">
    <property type="entry name" value="HTHLUXR"/>
</dbReference>
<protein>
    <submittedName>
        <fullName evidence="8">Response regulator transcription factor</fullName>
    </submittedName>
</protein>
<reference evidence="8 9" key="1">
    <citation type="submission" date="2023-08" db="EMBL/GenBank/DDBJ databases">
        <title>Phytohabitans sansha sp. nov., isolated from marine sediment.</title>
        <authorList>
            <person name="Zhao Y."/>
            <person name="Yi K."/>
        </authorList>
    </citation>
    <scope>NUCLEOTIDE SEQUENCE [LARGE SCALE GENOMIC DNA]</scope>
    <source>
        <strain evidence="8 9">ZYX-F-186</strain>
    </source>
</reference>
<dbReference type="EMBL" id="JAVHUY010000023">
    <property type="protein sequence ID" value="MDQ7907597.1"/>
    <property type="molecule type" value="Genomic_DNA"/>
</dbReference>
<feature type="domain" description="HTH luxR-type" evidence="6">
    <location>
        <begin position="144"/>
        <end position="215"/>
    </location>
</feature>
<organism evidence="8 9">
    <name type="scientific">Phytohabitans maris</name>
    <dbReference type="NCBI Taxonomy" id="3071409"/>
    <lineage>
        <taxon>Bacteria</taxon>
        <taxon>Bacillati</taxon>
        <taxon>Actinomycetota</taxon>
        <taxon>Actinomycetes</taxon>
        <taxon>Micromonosporales</taxon>
        <taxon>Micromonosporaceae</taxon>
    </lineage>
</organism>
<dbReference type="Proteomes" id="UP001230908">
    <property type="component" value="Unassembled WGS sequence"/>
</dbReference>
<evidence type="ECO:0000313" key="8">
    <source>
        <dbReference type="EMBL" id="MDQ7907597.1"/>
    </source>
</evidence>
<dbReference type="Gene3D" id="3.40.50.2300">
    <property type="match status" value="1"/>
</dbReference>
<keyword evidence="4" id="KW-0804">Transcription</keyword>
<gene>
    <name evidence="8" type="ORF">RB614_24045</name>
</gene>
<keyword evidence="9" id="KW-1185">Reference proteome</keyword>
<dbReference type="InterPro" id="IPR001789">
    <property type="entry name" value="Sig_transdc_resp-reg_receiver"/>
</dbReference>
<evidence type="ECO:0000259" key="6">
    <source>
        <dbReference type="PROSITE" id="PS50043"/>
    </source>
</evidence>
<evidence type="ECO:0000256" key="4">
    <source>
        <dbReference type="ARBA" id="ARBA00023163"/>
    </source>
</evidence>
<dbReference type="SMART" id="SM00448">
    <property type="entry name" value="REC"/>
    <property type="match status" value="1"/>
</dbReference>
<dbReference type="InterPro" id="IPR016032">
    <property type="entry name" value="Sig_transdc_resp-reg_C-effctor"/>
</dbReference>
<evidence type="ECO:0000259" key="7">
    <source>
        <dbReference type="PROSITE" id="PS50110"/>
    </source>
</evidence>
<feature type="modified residue" description="4-aspartylphosphate" evidence="5">
    <location>
        <position position="52"/>
    </location>
</feature>
<dbReference type="PROSITE" id="PS50043">
    <property type="entry name" value="HTH_LUXR_2"/>
    <property type="match status" value="1"/>
</dbReference>
<accession>A0ABU0ZNU4</accession>
<dbReference type="InterPro" id="IPR000792">
    <property type="entry name" value="Tscrpt_reg_LuxR_C"/>
</dbReference>
<name>A0ABU0ZNU4_9ACTN</name>
<keyword evidence="1 5" id="KW-0597">Phosphoprotein</keyword>
<feature type="domain" description="Response regulatory" evidence="7">
    <location>
        <begin position="2"/>
        <end position="122"/>
    </location>
</feature>
<evidence type="ECO:0000313" key="9">
    <source>
        <dbReference type="Proteomes" id="UP001230908"/>
    </source>
</evidence>
<dbReference type="InterPro" id="IPR058245">
    <property type="entry name" value="NreC/VraR/RcsB-like_REC"/>
</dbReference>
<dbReference type="PROSITE" id="PS00622">
    <property type="entry name" value="HTH_LUXR_1"/>
    <property type="match status" value="1"/>
</dbReference>
<evidence type="ECO:0000256" key="1">
    <source>
        <dbReference type="ARBA" id="ARBA00022553"/>
    </source>
</evidence>
<dbReference type="PANTHER" id="PTHR43214">
    <property type="entry name" value="TWO-COMPONENT RESPONSE REGULATOR"/>
    <property type="match status" value="1"/>
</dbReference>
<dbReference type="CDD" id="cd17535">
    <property type="entry name" value="REC_NarL-like"/>
    <property type="match status" value="1"/>
</dbReference>
<keyword evidence="2" id="KW-0805">Transcription regulation</keyword>
<proteinExistence type="predicted"/>
<evidence type="ECO:0000256" key="5">
    <source>
        <dbReference type="PROSITE-ProRule" id="PRU00169"/>
    </source>
</evidence>
<dbReference type="InterPro" id="IPR011006">
    <property type="entry name" value="CheY-like_superfamily"/>
</dbReference>
<dbReference type="SUPFAM" id="SSF46894">
    <property type="entry name" value="C-terminal effector domain of the bipartite response regulators"/>
    <property type="match status" value="1"/>
</dbReference>